<feature type="compositionally biased region" description="Basic and acidic residues" evidence="9">
    <location>
        <begin position="266"/>
        <end position="284"/>
    </location>
</feature>
<evidence type="ECO:0000256" key="4">
    <source>
        <dbReference type="ARBA" id="ARBA00022728"/>
    </source>
</evidence>
<feature type="coiled-coil region" evidence="8">
    <location>
        <begin position="26"/>
        <end position="53"/>
    </location>
</feature>
<feature type="compositionally biased region" description="Low complexity" evidence="9">
    <location>
        <begin position="230"/>
        <end position="240"/>
    </location>
</feature>
<evidence type="ECO:0000259" key="10">
    <source>
        <dbReference type="SMART" id="SM01083"/>
    </source>
</evidence>
<dbReference type="EMBL" id="LDEV01000525">
    <property type="protein sequence ID" value="KLJ13088.1"/>
    <property type="molecule type" value="Genomic_DNA"/>
</dbReference>
<evidence type="ECO:0000313" key="11">
    <source>
        <dbReference type="EMBL" id="KLJ13088.1"/>
    </source>
</evidence>
<evidence type="ECO:0000256" key="6">
    <source>
        <dbReference type="ARBA" id="ARBA00023187"/>
    </source>
</evidence>
<dbReference type="Proteomes" id="UP000053573">
    <property type="component" value="Unassembled WGS sequence"/>
</dbReference>
<dbReference type="Pfam" id="PF12542">
    <property type="entry name" value="CWC25"/>
    <property type="match status" value="1"/>
</dbReference>
<keyword evidence="6" id="KW-0508">mRNA splicing</keyword>
<comment type="similarity">
    <text evidence="2">Belongs to the CWC25 family.</text>
</comment>
<feature type="compositionally biased region" description="Basic residues" evidence="9">
    <location>
        <begin position="243"/>
        <end position="262"/>
    </location>
</feature>
<keyword evidence="4" id="KW-0747">Spliceosome</keyword>
<dbReference type="PANTHER" id="PTHR16196:SF0">
    <property type="entry name" value="PRE-MRNA-SPLICING FACTOR CWC25 HOMOLOG"/>
    <property type="match status" value="1"/>
</dbReference>
<dbReference type="Pfam" id="PF10197">
    <property type="entry name" value="Cir_N"/>
    <property type="match status" value="1"/>
</dbReference>
<comment type="subcellular location">
    <subcellularLocation>
        <location evidence="1">Nucleus</location>
    </subcellularLocation>
</comment>
<dbReference type="PANTHER" id="PTHR16196">
    <property type="entry name" value="CELL CYCLE CONTROL PROTEIN CWF25"/>
    <property type="match status" value="1"/>
</dbReference>
<feature type="domain" description="CBF1-interacting co-repressor CIR N-terminal" evidence="10">
    <location>
        <begin position="10"/>
        <end position="46"/>
    </location>
</feature>
<feature type="compositionally biased region" description="Basic and acidic residues" evidence="9">
    <location>
        <begin position="325"/>
        <end position="340"/>
    </location>
</feature>
<evidence type="ECO:0000256" key="1">
    <source>
        <dbReference type="ARBA" id="ARBA00004123"/>
    </source>
</evidence>
<dbReference type="InterPro" id="IPR051376">
    <property type="entry name" value="CWC25_splicing_factor"/>
</dbReference>
<evidence type="ECO:0000256" key="2">
    <source>
        <dbReference type="ARBA" id="ARBA00006695"/>
    </source>
</evidence>
<reference evidence="12" key="1">
    <citation type="journal article" date="2015" name="PLoS Genet.">
        <title>The dynamic genome and transcriptome of the human fungal pathogen Blastomyces and close relative Emmonsia.</title>
        <authorList>
            <person name="Munoz J.F."/>
            <person name="Gauthier G.M."/>
            <person name="Desjardins C.A."/>
            <person name="Gallo J.E."/>
            <person name="Holder J."/>
            <person name="Sullivan T.D."/>
            <person name="Marty A.J."/>
            <person name="Carmen J.C."/>
            <person name="Chen Z."/>
            <person name="Ding L."/>
            <person name="Gujja S."/>
            <person name="Magrini V."/>
            <person name="Misas E."/>
            <person name="Mitreva M."/>
            <person name="Priest M."/>
            <person name="Saif S."/>
            <person name="Whiston E.A."/>
            <person name="Young S."/>
            <person name="Zeng Q."/>
            <person name="Goldman W.E."/>
            <person name="Mardis E.R."/>
            <person name="Taylor J.W."/>
            <person name="McEwen J.G."/>
            <person name="Clay O.K."/>
            <person name="Klein B.S."/>
            <person name="Cuomo C.A."/>
        </authorList>
    </citation>
    <scope>NUCLEOTIDE SEQUENCE [LARGE SCALE GENOMIC DNA]</scope>
    <source>
        <strain evidence="12">UAMH 139</strain>
    </source>
</reference>
<evidence type="ECO:0000256" key="9">
    <source>
        <dbReference type="SAM" id="MobiDB-lite"/>
    </source>
</evidence>
<feature type="region of interest" description="Disordered" evidence="9">
    <location>
        <begin position="159"/>
        <end position="354"/>
    </location>
</feature>
<keyword evidence="5 8" id="KW-0175">Coiled coil</keyword>
<keyword evidence="12" id="KW-1185">Reference proteome</keyword>
<evidence type="ECO:0000256" key="5">
    <source>
        <dbReference type="ARBA" id="ARBA00023054"/>
    </source>
</evidence>
<organism evidence="11 12">
    <name type="scientific">Blastomyces silverae</name>
    <dbReference type="NCBI Taxonomy" id="2060906"/>
    <lineage>
        <taxon>Eukaryota</taxon>
        <taxon>Fungi</taxon>
        <taxon>Dikarya</taxon>
        <taxon>Ascomycota</taxon>
        <taxon>Pezizomycotina</taxon>
        <taxon>Eurotiomycetes</taxon>
        <taxon>Eurotiomycetidae</taxon>
        <taxon>Onygenales</taxon>
        <taxon>Ajellomycetaceae</taxon>
        <taxon>Blastomyces</taxon>
    </lineage>
</organism>
<dbReference type="InterPro" id="IPR019339">
    <property type="entry name" value="CIR_N_dom"/>
</dbReference>
<evidence type="ECO:0000313" key="12">
    <source>
        <dbReference type="Proteomes" id="UP000053573"/>
    </source>
</evidence>
<keyword evidence="3" id="KW-0507">mRNA processing</keyword>
<dbReference type="AlphaFoldDB" id="A0A0H1BPQ0"/>
<dbReference type="GO" id="GO:0005684">
    <property type="term" value="C:U2-type spliceosomal complex"/>
    <property type="evidence" value="ECO:0007669"/>
    <property type="project" value="TreeGrafter"/>
</dbReference>
<dbReference type="SMART" id="SM01083">
    <property type="entry name" value="Cir_N"/>
    <property type="match status" value="1"/>
</dbReference>
<protein>
    <recommendedName>
        <fullName evidence="10">CBF1-interacting co-repressor CIR N-terminal domain-containing protein</fullName>
    </recommendedName>
</protein>
<dbReference type="GO" id="GO:0000398">
    <property type="term" value="P:mRNA splicing, via spliceosome"/>
    <property type="evidence" value="ECO:0007669"/>
    <property type="project" value="TreeGrafter"/>
</dbReference>
<dbReference type="STRING" id="2060906.A0A0H1BPQ0"/>
<keyword evidence="7" id="KW-0539">Nucleus</keyword>
<accession>A0A0H1BPQ0</accession>
<gene>
    <name evidence="11" type="ORF">EMPG_11954</name>
</gene>
<evidence type="ECO:0000256" key="7">
    <source>
        <dbReference type="ARBA" id="ARBA00023242"/>
    </source>
</evidence>
<evidence type="ECO:0000256" key="8">
    <source>
        <dbReference type="SAM" id="Coils"/>
    </source>
</evidence>
<dbReference type="InterPro" id="IPR022209">
    <property type="entry name" value="CWC25"/>
</dbReference>
<dbReference type="OrthoDB" id="21123at2759"/>
<sequence length="384" mass="45052">MGGDLNLKKSWHPVLQKNQERVWIEQKKALEERKRIEQMMKERQEERQIQELQEMQEAAGGKKRLNRVDWMYSGPAAGQTGTTEEMEGYLLGKRRIDDLIKGSENSKLQKSSTEDSFMALQNANTARDTAAKIREDPMLAIKKQEQAAYEAMMNDPVRRKQLLKAAGVDTTQPSEKSRKHRKHRHRDDEKEERSSRHRSRRYDGKSDRHRSRRHDEEEDRRSRHRRHRSGSPLRSPSRSRSPPPRHHRSRRSPSPYQRRRSYSPRPGDRSRERSPYRPREESPRSKRQTTTATTSTNDEERMARLAAMQQSANELDQARATRLAAAEEREREEREAEEAARAQSSKYGGKGRFVSGLNRRAGEIDLADRLRRGRRNIEKEQEAF</sequence>
<name>A0A0H1BPQ0_9EURO</name>
<evidence type="ECO:0000256" key="3">
    <source>
        <dbReference type="ARBA" id="ARBA00022664"/>
    </source>
</evidence>
<comment type="caution">
    <text evidence="11">The sequence shown here is derived from an EMBL/GenBank/DDBJ whole genome shotgun (WGS) entry which is preliminary data.</text>
</comment>
<proteinExistence type="inferred from homology"/>